<reference evidence="1 2" key="1">
    <citation type="submission" date="2018-12" db="EMBL/GenBank/DDBJ databases">
        <authorList>
            <consortium name="Pathogen Informatics"/>
        </authorList>
    </citation>
    <scope>NUCLEOTIDE SEQUENCE [LARGE SCALE GENOMIC DNA]</scope>
    <source>
        <strain evidence="1 2">NCTC11466</strain>
    </source>
</reference>
<dbReference type="RefSeq" id="WP_126357300.1">
    <property type="nucleotide sequence ID" value="NZ_LR134201.1"/>
</dbReference>
<dbReference type="EMBL" id="LR134201">
    <property type="protein sequence ID" value="VEB99968.1"/>
    <property type="molecule type" value="Genomic_DNA"/>
</dbReference>
<sequence length="65" mass="7250">MTKPKIINFDVSLPSSAHAGHIINQIEKEMADLPLTAVNAIRFYQEVQRRLGAETLISVVETQSE</sequence>
<proteinExistence type="predicted"/>
<gene>
    <name evidence="1" type="ORF">NCTC11466_03496</name>
</gene>
<keyword evidence="2" id="KW-1185">Reference proteome</keyword>
<organism evidence="1 2">
    <name type="scientific">Cedecea lapagei</name>
    <dbReference type="NCBI Taxonomy" id="158823"/>
    <lineage>
        <taxon>Bacteria</taxon>
        <taxon>Pseudomonadati</taxon>
        <taxon>Pseudomonadota</taxon>
        <taxon>Gammaproteobacteria</taxon>
        <taxon>Enterobacterales</taxon>
        <taxon>Enterobacteriaceae</taxon>
        <taxon>Cedecea</taxon>
    </lineage>
</organism>
<accession>A0A447V5R0</accession>
<dbReference type="AlphaFoldDB" id="A0A447V5R0"/>
<evidence type="ECO:0000313" key="2">
    <source>
        <dbReference type="Proteomes" id="UP000274122"/>
    </source>
</evidence>
<protein>
    <submittedName>
        <fullName evidence="1">Uncharacterized protein</fullName>
    </submittedName>
</protein>
<dbReference type="KEGG" id="clap:NCTC11466_03496"/>
<name>A0A447V5R0_9ENTR</name>
<evidence type="ECO:0000313" key="1">
    <source>
        <dbReference type="EMBL" id="VEB99968.1"/>
    </source>
</evidence>
<dbReference type="Proteomes" id="UP000274122">
    <property type="component" value="Chromosome"/>
</dbReference>